<name>A0ACC6SGP9_9BACI</name>
<proteinExistence type="predicted"/>
<keyword evidence="2" id="KW-1185">Reference proteome</keyword>
<gene>
    <name evidence="1" type="ORF">WMO40_21385</name>
</gene>
<dbReference type="EMBL" id="JBBMEW010000030">
    <property type="protein sequence ID" value="MEQ2529232.1"/>
    <property type="molecule type" value="Genomic_DNA"/>
</dbReference>
<accession>A0ACC6SGP9</accession>
<dbReference type="Proteomes" id="UP001439875">
    <property type="component" value="Unassembled WGS sequence"/>
</dbReference>
<sequence length="412" mass="47135">MKAVGVIVEYNPFHNGHAFHLEETRKKSQADVVIAVMSGQFLQRGEPALLPKWVRAQMAVMAGVDLVIELPYQFATQKADTFAFGAISLLGAIGCNSVCFGSESGKIDDFWATLDFLESNKQEYDHKIKFHIDQGVSYPTALSRAFLELQPHESIVDLSKPNNILGFQYVKAIQDLNLDMEALTISRTNANYHDEDFTSATIASATSIRKAMFAQNGALEEIEPYVPKTTFNLLLEYAKQYHQFHQWENYWTYLRFRILQASTEELRNIYEVDEGLENRVISAALEANSFHDFMTRIKTKRYTWTKLQRMCTHILTNTTTAEMRQRMTHPSYIRLLAMNDTGRLYLNKWKGQAPLPLVSKLSSFQQDDIALDVRASKIYALGAAEEMQQALLEMEYKQPPIYISNKKRKGIL</sequence>
<organism evidence="1 2">
    <name type="scientific">Robertmurraya yapensis</name>
    <name type="common">ex Hitch et al 2024</name>
    <dbReference type="NCBI Taxonomy" id="3133160"/>
    <lineage>
        <taxon>Bacteria</taxon>
        <taxon>Bacillati</taxon>
        <taxon>Bacillota</taxon>
        <taxon>Bacilli</taxon>
        <taxon>Bacillales</taxon>
        <taxon>Bacillaceae</taxon>
        <taxon>Robertmurraya</taxon>
    </lineage>
</organism>
<evidence type="ECO:0000313" key="1">
    <source>
        <dbReference type="EMBL" id="MEQ2529232.1"/>
    </source>
</evidence>
<evidence type="ECO:0000313" key="2">
    <source>
        <dbReference type="Proteomes" id="UP001439875"/>
    </source>
</evidence>
<reference evidence="1" key="1">
    <citation type="submission" date="2024-03" db="EMBL/GenBank/DDBJ databases">
        <title>Human intestinal bacterial collection.</title>
        <authorList>
            <person name="Pauvert C."/>
            <person name="Hitch T.C.A."/>
            <person name="Clavel T."/>
        </authorList>
    </citation>
    <scope>NUCLEOTIDE SEQUENCE</scope>
    <source>
        <strain evidence="1">CLA-AA-H227</strain>
    </source>
</reference>
<protein>
    <submittedName>
        <fullName evidence="1">Nucleotidyltransferase</fullName>
    </submittedName>
</protein>
<comment type="caution">
    <text evidence="1">The sequence shown here is derived from an EMBL/GenBank/DDBJ whole genome shotgun (WGS) entry which is preliminary data.</text>
</comment>